<comment type="caution">
    <text evidence="2">The sequence shown here is derived from an EMBL/GenBank/DDBJ whole genome shotgun (WGS) entry which is preliminary data.</text>
</comment>
<reference evidence="3" key="1">
    <citation type="journal article" date="2019" name="Int. J. Syst. Evol. Microbiol.">
        <title>The Global Catalogue of Microorganisms (GCM) 10K type strain sequencing project: providing services to taxonomists for standard genome sequencing and annotation.</title>
        <authorList>
            <consortium name="The Broad Institute Genomics Platform"/>
            <consortium name="The Broad Institute Genome Sequencing Center for Infectious Disease"/>
            <person name="Wu L."/>
            <person name="Ma J."/>
        </authorList>
    </citation>
    <scope>NUCLEOTIDE SEQUENCE [LARGE SCALE GENOMIC DNA]</scope>
    <source>
        <strain evidence="3">NBRC 108730</strain>
    </source>
</reference>
<feature type="region of interest" description="Disordered" evidence="1">
    <location>
        <begin position="55"/>
        <end position="76"/>
    </location>
</feature>
<sequence length="76" mass="8172">MFAGHMTVTLVDVRPLGRQDDAAAVQRTADPSVGCTCSVTARPPRTERVPLMLPLGRVSTTPPCTTSRYPESAVFQ</sequence>
<feature type="compositionally biased region" description="Polar residues" evidence="1">
    <location>
        <begin position="58"/>
        <end position="76"/>
    </location>
</feature>
<accession>A0ABQ6JGL0</accession>
<evidence type="ECO:0000313" key="2">
    <source>
        <dbReference type="EMBL" id="GMA87323.1"/>
    </source>
</evidence>
<gene>
    <name evidence="2" type="ORF">GCM10025868_25730</name>
</gene>
<keyword evidence="3" id="KW-1185">Reference proteome</keyword>
<proteinExistence type="predicted"/>
<dbReference type="EMBL" id="BSUZ01000001">
    <property type="protein sequence ID" value="GMA87323.1"/>
    <property type="molecule type" value="Genomic_DNA"/>
</dbReference>
<organism evidence="2 3">
    <name type="scientific">Angustibacter aerolatus</name>
    <dbReference type="NCBI Taxonomy" id="1162965"/>
    <lineage>
        <taxon>Bacteria</taxon>
        <taxon>Bacillati</taxon>
        <taxon>Actinomycetota</taxon>
        <taxon>Actinomycetes</taxon>
        <taxon>Kineosporiales</taxon>
        <taxon>Kineosporiaceae</taxon>
    </lineage>
</organism>
<protein>
    <submittedName>
        <fullName evidence="2">Uncharacterized protein</fullName>
    </submittedName>
</protein>
<evidence type="ECO:0000313" key="3">
    <source>
        <dbReference type="Proteomes" id="UP001157017"/>
    </source>
</evidence>
<dbReference type="Proteomes" id="UP001157017">
    <property type="component" value="Unassembled WGS sequence"/>
</dbReference>
<evidence type="ECO:0000256" key="1">
    <source>
        <dbReference type="SAM" id="MobiDB-lite"/>
    </source>
</evidence>
<name>A0ABQ6JGL0_9ACTN</name>